<dbReference type="PANTHER" id="PTHR34391:SF2">
    <property type="entry name" value="TRP C-TERMINAL DOMAIN-CONTAINING PROTEIN"/>
    <property type="match status" value="1"/>
</dbReference>
<comment type="catalytic activity">
    <reaction evidence="1">
        <text>Hydrolysis of terminal, non-reducing alpha-D-galactose residues in alpha-D-galactosides, including galactose oligosaccharides, galactomannans and galactolipids.</text>
        <dbReference type="EC" id="3.2.1.22"/>
    </reaction>
</comment>
<dbReference type="EC" id="3.2.1.22" evidence="2"/>
<dbReference type="CDD" id="cd14791">
    <property type="entry name" value="GH36"/>
    <property type="match status" value="1"/>
</dbReference>
<feature type="transmembrane region" description="Helical" evidence="3">
    <location>
        <begin position="970"/>
        <end position="998"/>
    </location>
</feature>
<keyword evidence="3" id="KW-1133">Transmembrane helix</keyword>
<keyword evidence="5" id="KW-1185">Reference proteome</keyword>
<feature type="transmembrane region" description="Helical" evidence="3">
    <location>
        <begin position="913"/>
        <end position="930"/>
    </location>
</feature>
<dbReference type="Gene3D" id="3.20.20.70">
    <property type="entry name" value="Aldolase class I"/>
    <property type="match status" value="1"/>
</dbReference>
<feature type="transmembrane region" description="Helical" evidence="3">
    <location>
        <begin position="833"/>
        <end position="851"/>
    </location>
</feature>
<evidence type="ECO:0000313" key="5">
    <source>
        <dbReference type="Proteomes" id="UP000054107"/>
    </source>
</evidence>
<name>A0A0B7NX78_9FUNG</name>
<evidence type="ECO:0000256" key="1">
    <source>
        <dbReference type="ARBA" id="ARBA00001255"/>
    </source>
</evidence>
<keyword evidence="3" id="KW-0472">Membrane</keyword>
<feature type="transmembrane region" description="Helical" evidence="3">
    <location>
        <begin position="880"/>
        <end position="901"/>
    </location>
</feature>
<evidence type="ECO:0000313" key="4">
    <source>
        <dbReference type="EMBL" id="CEP19759.1"/>
    </source>
</evidence>
<feature type="transmembrane region" description="Helical" evidence="3">
    <location>
        <begin position="942"/>
        <end position="964"/>
    </location>
</feature>
<evidence type="ECO:0000256" key="2">
    <source>
        <dbReference type="ARBA" id="ARBA00012755"/>
    </source>
</evidence>
<gene>
    <name evidence="4" type="primary">PARPA_14075.1 scaffold 47526</name>
</gene>
<dbReference type="GO" id="GO:0005794">
    <property type="term" value="C:Golgi apparatus"/>
    <property type="evidence" value="ECO:0007669"/>
    <property type="project" value="TreeGrafter"/>
</dbReference>
<keyword evidence="3" id="KW-0812">Transmembrane</keyword>
<protein>
    <recommendedName>
        <fullName evidence="2">alpha-galactosidase</fullName>
        <ecNumber evidence="2">3.2.1.22</ecNumber>
    </recommendedName>
</protein>
<dbReference type="OrthoDB" id="5795902at2759"/>
<proteinExistence type="predicted"/>
<evidence type="ECO:0000256" key="3">
    <source>
        <dbReference type="SAM" id="Phobius"/>
    </source>
</evidence>
<accession>A0A0B7NX78</accession>
<dbReference type="STRING" id="35722.A0A0B7NX78"/>
<dbReference type="InterPro" id="IPR002252">
    <property type="entry name" value="Glyco_hydro_36"/>
</dbReference>
<dbReference type="Proteomes" id="UP000054107">
    <property type="component" value="Unassembled WGS sequence"/>
</dbReference>
<dbReference type="GO" id="GO:0004557">
    <property type="term" value="F:alpha-galactosidase activity"/>
    <property type="evidence" value="ECO:0007669"/>
    <property type="project" value="UniProtKB-EC"/>
</dbReference>
<reference evidence="4 5" key="1">
    <citation type="submission" date="2014-09" db="EMBL/GenBank/DDBJ databases">
        <authorList>
            <person name="Ellenberger Sabrina"/>
        </authorList>
    </citation>
    <scope>NUCLEOTIDE SEQUENCE [LARGE SCALE GENOMIC DNA]</scope>
    <source>
        <strain evidence="4 5">CBS 412.66</strain>
    </source>
</reference>
<dbReference type="PANTHER" id="PTHR34391">
    <property type="entry name" value="UPF0658 GOLGI APPARATUS MEMBRANE PROTEIN C1952.10C-RELATED"/>
    <property type="match status" value="1"/>
</dbReference>
<feature type="transmembrane region" description="Helical" evidence="3">
    <location>
        <begin position="762"/>
        <end position="780"/>
    </location>
</feature>
<feature type="transmembrane region" description="Helical" evidence="3">
    <location>
        <begin position="787"/>
        <end position="806"/>
    </location>
</feature>
<sequence>MSLAPSSFATSQAKVTVYYKHTGDKKVIRHENEFVEPDKPFIHHDIQVSSKAVSHSDGKGGYLLSFHIKAFKSIELVKFEATYSAGLKGQRMMANGFQSWSQSREFTKDDKIPAIRSGIAWYTQLNLQGDYDIFQHTGEKGLIHSSSYTHFRDEKNVLSFFGSVSEHLGYTYFKGDFNSNVLSIYKDVLGKIMEPNMEIEFVRVFIAQGLDGEALIWDTYAEFFEDRRAIKNDENDRRHVNGWTSWYNYYGDVSEKIINENVEALQKHKYPINIFQIDDGFQTAIGDWLSINDKFPNGMKSVADKIKGAGFKAGLWLAPYAVGFTSNIAKEHPDWLIIDPETKKPVVAGPNWGGFYALDMYNPEAKKYLKRVFDVVLHDWGFDMLKLDFCFAAAMIPRNGKSRGEIMWEAMDLIRDLVGPDKLVLGCGVPLAAAFRKVDYCRIGSDVAPWWEDSKLKLLHVRERVSTANSLVSTLNRWTMSDRMFGNDPDVMILRNHKNKLTPDQRYTLCVLNNILGALVFSSDNVALYGLDEHLLYAATFPKVVARVHSVLEFSTNCFAVRFAVKDANGTSRNYTTFANLTDEEHDIYLPESSKDTHLLFATDNDMHMSRADDSEALFYHPSSRGKLKPHETKTFMHIPETSPDQQNLLLLGSTSHIVPGAELDQFNNDNGSLKITFRSENSRHHKVYVGLGTYLHQNHNFAPPSCKIDGLQAAICYLNTYQAQLLPEPTTDSALTASSTADDYLPLRAADRLGRIKWENIAFMGFQVWFLGMAFDATVYQNTAEILALAILNVLCAILGALQVVDGVKWLDQLLHTEYSVDALAMAEKIEISLSVVIMSFAVIMSYLSYQMSKQFGWNIYKKIGADVQIQKMYRMFQFFVLSLKIDIFTQFMVSVFYLMQFALKQGIMWETIVQVIVTIFIIPFLYFARTAGSTESKPRMITFILFECLVLFHFALIFSQTLQPNNNWYTWICLIWIGVAFALVSCILGIICMLNFGNGLKPFVQRGSIKARMDLENNILQKQKAHQSWQIDDD</sequence>
<organism evidence="4 5">
    <name type="scientific">Parasitella parasitica</name>
    <dbReference type="NCBI Taxonomy" id="35722"/>
    <lineage>
        <taxon>Eukaryota</taxon>
        <taxon>Fungi</taxon>
        <taxon>Fungi incertae sedis</taxon>
        <taxon>Mucoromycota</taxon>
        <taxon>Mucoromycotina</taxon>
        <taxon>Mucoromycetes</taxon>
        <taxon>Mucorales</taxon>
        <taxon>Mucorineae</taxon>
        <taxon>Mucoraceae</taxon>
        <taxon>Parasitella</taxon>
    </lineage>
</organism>
<dbReference type="InterPro" id="IPR017853">
    <property type="entry name" value="GH"/>
</dbReference>
<dbReference type="EMBL" id="LN734067">
    <property type="protein sequence ID" value="CEP19759.1"/>
    <property type="molecule type" value="Genomic_DNA"/>
</dbReference>
<dbReference type="InterPro" id="IPR013785">
    <property type="entry name" value="Aldolase_TIM"/>
</dbReference>
<dbReference type="AlphaFoldDB" id="A0A0B7NX78"/>
<dbReference type="GO" id="GO:0016052">
    <property type="term" value="P:carbohydrate catabolic process"/>
    <property type="evidence" value="ECO:0007669"/>
    <property type="project" value="InterPro"/>
</dbReference>
<dbReference type="Pfam" id="PF02065">
    <property type="entry name" value="Melibiase"/>
    <property type="match status" value="1"/>
</dbReference>
<dbReference type="InterPro" id="IPR040410">
    <property type="entry name" value="UPF0658_Golgi"/>
</dbReference>
<dbReference type="SUPFAM" id="SSF51445">
    <property type="entry name" value="(Trans)glycosidases"/>
    <property type="match status" value="1"/>
</dbReference>